<comment type="caution">
    <text evidence="2">The sequence shown here is derived from an EMBL/GenBank/DDBJ whole genome shotgun (WGS) entry which is preliminary data.</text>
</comment>
<dbReference type="EMBL" id="QHHQ01000007">
    <property type="protein sequence ID" value="RAH98473.1"/>
    <property type="molecule type" value="Genomic_DNA"/>
</dbReference>
<dbReference type="SUPFAM" id="SSF51735">
    <property type="entry name" value="NAD(P)-binding Rossmann-fold domains"/>
    <property type="match status" value="1"/>
</dbReference>
<dbReference type="Proteomes" id="UP000249590">
    <property type="component" value="Unassembled WGS sequence"/>
</dbReference>
<dbReference type="InterPro" id="IPR036291">
    <property type="entry name" value="NAD(P)-bd_dom_sf"/>
</dbReference>
<sequence>MTGETSQGEMRLVALGFGYSARAFVRQARPASVVGTTRSMEKADELHRVGVRSVLYHGEESLTLSEAVRHATHLLVSAGPDREGDPFLRVLERDLAHARELKWIGYLSTVGVYGDHGGAWVDERASCQPTADRGVWRLEAEGAWMALGRRIAVPTAVFRLAGIYGPGRNQLVSLAEGRAKRIVRDGQVFNRIHCEDIALTLAASVERPASRVYNVADDEPAPPQDVVAYAAGLMGVELPPEVPFEQAELSPMARSFYGDLKRVSNLRIRQELGVRLRYPTYREGLNALWESGRWRDSY</sequence>
<keyword evidence="1" id="KW-0520">NAD</keyword>
<dbReference type="AlphaFoldDB" id="A0A8B2NLK0"/>
<keyword evidence="3" id="KW-1185">Reference proteome</keyword>
<reference evidence="2 3" key="1">
    <citation type="submission" date="2018-05" db="EMBL/GenBank/DDBJ databases">
        <title>Acuticoccus sediminis sp. nov., isolated from deep-sea sediment of Indian Ocean.</title>
        <authorList>
            <person name="Liu X."/>
            <person name="Lai Q."/>
            <person name="Du Y."/>
            <person name="Sun F."/>
            <person name="Zhang X."/>
            <person name="Wang S."/>
            <person name="Shao Z."/>
        </authorList>
    </citation>
    <scope>NUCLEOTIDE SEQUENCE [LARGE SCALE GENOMIC DNA]</scope>
    <source>
        <strain evidence="2 3">PTG4-2</strain>
    </source>
</reference>
<accession>A0A8B2NLK0</accession>
<gene>
    <name evidence="2" type="ORF">DLJ53_27335</name>
</gene>
<protein>
    <submittedName>
        <fullName evidence="2">NAD(P)-dependent oxidoreductase</fullName>
    </submittedName>
</protein>
<organism evidence="2 3">
    <name type="scientific">Acuticoccus sediminis</name>
    <dbReference type="NCBI Taxonomy" id="2184697"/>
    <lineage>
        <taxon>Bacteria</taxon>
        <taxon>Pseudomonadati</taxon>
        <taxon>Pseudomonadota</taxon>
        <taxon>Alphaproteobacteria</taxon>
        <taxon>Hyphomicrobiales</taxon>
        <taxon>Amorphaceae</taxon>
        <taxon>Acuticoccus</taxon>
    </lineage>
</organism>
<dbReference type="Gene3D" id="3.40.50.720">
    <property type="entry name" value="NAD(P)-binding Rossmann-like Domain"/>
    <property type="match status" value="1"/>
</dbReference>
<name>A0A8B2NLK0_9HYPH</name>
<evidence type="ECO:0000313" key="3">
    <source>
        <dbReference type="Proteomes" id="UP000249590"/>
    </source>
</evidence>
<evidence type="ECO:0000313" key="2">
    <source>
        <dbReference type="EMBL" id="RAH98473.1"/>
    </source>
</evidence>
<dbReference type="OrthoDB" id="9808276at2"/>
<proteinExistence type="predicted"/>
<dbReference type="PANTHER" id="PTHR43574">
    <property type="entry name" value="EPIMERASE-RELATED"/>
    <property type="match status" value="1"/>
</dbReference>
<evidence type="ECO:0000256" key="1">
    <source>
        <dbReference type="ARBA" id="ARBA00023027"/>
    </source>
</evidence>
<dbReference type="CDD" id="cd05266">
    <property type="entry name" value="SDR_a4"/>
    <property type="match status" value="1"/>
</dbReference>